<feature type="chain" id="PRO_5044983328" evidence="2">
    <location>
        <begin position="18"/>
        <end position="469"/>
    </location>
</feature>
<keyword evidence="4" id="KW-1185">Reference proteome</keyword>
<dbReference type="Proteomes" id="UP001205890">
    <property type="component" value="Unassembled WGS sequence"/>
</dbReference>
<keyword evidence="2" id="KW-0564">Palmitate</keyword>
<sequence length="469" mass="49681">MRPFVLAILLGLAPALAGCVETPRPDPALDVPAAYRAARDTSAPLPRAAWWTAFRSAELTRIAEAAEAGNLDIAVAVARIRQADAQARVVGAALLPTLDLSASAARSRSADLSGRGSEGANRFGTSLAARYELDFWGRARSETEAADQLARASRFDRDTVALTATSSAAGSYMRIVAARDRKAIARLNLESATRVLTIIRERLAVGTATALDLAQQESVVASLRAEIPPLDQIIEQEIATLAVLVGRAPERLSVRGASMDALAVPRVGAGVPSALLARRPDIAAAEARLEAAHANVNAARAAFFPTISLTAAGGIESLALTSLFQPGAAFYAIGAGLAQPIFDGGRLQGQFDIQEAAQEELLQAYRAAVLNAFADVERALIAVRQLAEQERLQRESLASSRRAYDIAEQRLREGTVDLVTVLNTQTTLFQAQDALTRVRLARFLASVSLYQALGGGWTVAQGRAETAAR</sequence>
<keyword evidence="2" id="KW-0812">Transmembrane</keyword>
<dbReference type="PANTHER" id="PTHR30203">
    <property type="entry name" value="OUTER MEMBRANE CATION EFFLUX PROTEIN"/>
    <property type="match status" value="1"/>
</dbReference>
<feature type="signal peptide" evidence="2">
    <location>
        <begin position="1"/>
        <end position="17"/>
    </location>
</feature>
<keyword evidence="2" id="KW-0449">Lipoprotein</keyword>
<dbReference type="EMBL" id="JANCLU010000013">
    <property type="protein sequence ID" value="MCP8939606.1"/>
    <property type="molecule type" value="Genomic_DNA"/>
</dbReference>
<accession>A0ABT1LF71</accession>
<dbReference type="SUPFAM" id="SSF56954">
    <property type="entry name" value="Outer membrane efflux proteins (OEP)"/>
    <property type="match status" value="1"/>
</dbReference>
<proteinExistence type="inferred from homology"/>
<evidence type="ECO:0000313" key="4">
    <source>
        <dbReference type="Proteomes" id="UP001205890"/>
    </source>
</evidence>
<keyword evidence="2" id="KW-0472">Membrane</keyword>
<comment type="caution">
    <text evidence="3">The sequence shown here is derived from an EMBL/GenBank/DDBJ whole genome shotgun (WGS) entry which is preliminary data.</text>
</comment>
<dbReference type="Pfam" id="PF02321">
    <property type="entry name" value="OEP"/>
    <property type="match status" value="2"/>
</dbReference>
<dbReference type="PROSITE" id="PS51257">
    <property type="entry name" value="PROKAR_LIPOPROTEIN"/>
    <property type="match status" value="1"/>
</dbReference>
<dbReference type="NCBIfam" id="TIGR01845">
    <property type="entry name" value="outer_NodT"/>
    <property type="match status" value="1"/>
</dbReference>
<name>A0ABT1LF71_9HYPH</name>
<organism evidence="3 4">
    <name type="scientific">Alsobacter ponti</name>
    <dbReference type="NCBI Taxonomy" id="2962936"/>
    <lineage>
        <taxon>Bacteria</taxon>
        <taxon>Pseudomonadati</taxon>
        <taxon>Pseudomonadota</taxon>
        <taxon>Alphaproteobacteria</taxon>
        <taxon>Hyphomicrobiales</taxon>
        <taxon>Alsobacteraceae</taxon>
        <taxon>Alsobacter</taxon>
    </lineage>
</organism>
<protein>
    <submittedName>
        <fullName evidence="3">Efflux transporter outer membrane subunit</fullName>
    </submittedName>
</protein>
<keyword evidence="2" id="KW-0732">Signal</keyword>
<evidence type="ECO:0000313" key="3">
    <source>
        <dbReference type="EMBL" id="MCP8939606.1"/>
    </source>
</evidence>
<dbReference type="InterPro" id="IPR003423">
    <property type="entry name" value="OMP_efflux"/>
</dbReference>
<dbReference type="Gene3D" id="2.20.200.10">
    <property type="entry name" value="Outer membrane efflux proteins (OEP)"/>
    <property type="match status" value="1"/>
</dbReference>
<dbReference type="PANTHER" id="PTHR30203:SF33">
    <property type="entry name" value="BLR4455 PROTEIN"/>
    <property type="match status" value="1"/>
</dbReference>
<gene>
    <name evidence="3" type="ORF">NK718_13850</name>
</gene>
<keyword evidence="2" id="KW-1134">Transmembrane beta strand</keyword>
<dbReference type="Gene3D" id="1.20.1600.10">
    <property type="entry name" value="Outer membrane efflux proteins (OEP)"/>
    <property type="match status" value="1"/>
</dbReference>
<dbReference type="InterPro" id="IPR010131">
    <property type="entry name" value="MdtP/NodT-like"/>
</dbReference>
<reference evidence="3 4" key="1">
    <citation type="submission" date="2022-07" db="EMBL/GenBank/DDBJ databases">
        <authorList>
            <person name="Li W.-J."/>
            <person name="Deng Q.-Q."/>
        </authorList>
    </citation>
    <scope>NUCLEOTIDE SEQUENCE [LARGE SCALE GENOMIC DNA]</scope>
    <source>
        <strain evidence="3 4">SYSU M60028</strain>
    </source>
</reference>
<comment type="similarity">
    <text evidence="1 2">Belongs to the outer membrane factor (OMF) (TC 1.B.17) family.</text>
</comment>
<comment type="subcellular location">
    <subcellularLocation>
        <location evidence="2">Cell membrane</location>
        <topology evidence="2">Lipid-anchor</topology>
    </subcellularLocation>
</comment>
<evidence type="ECO:0000256" key="2">
    <source>
        <dbReference type="RuleBase" id="RU362097"/>
    </source>
</evidence>
<evidence type="ECO:0000256" key="1">
    <source>
        <dbReference type="ARBA" id="ARBA00007613"/>
    </source>
</evidence>